<feature type="transmembrane region" description="Helical" evidence="1">
    <location>
        <begin position="290"/>
        <end position="312"/>
    </location>
</feature>
<keyword evidence="1" id="KW-0472">Membrane</keyword>
<keyword evidence="1" id="KW-0812">Transmembrane</keyword>
<evidence type="ECO:0000259" key="2">
    <source>
        <dbReference type="Pfam" id="PF07786"/>
    </source>
</evidence>
<dbReference type="AlphaFoldDB" id="A6DNF6"/>
<evidence type="ECO:0000313" key="3">
    <source>
        <dbReference type="EMBL" id="EDM26904.1"/>
    </source>
</evidence>
<dbReference type="STRING" id="313628.LNTAR_06649"/>
<evidence type="ECO:0000256" key="1">
    <source>
        <dbReference type="SAM" id="Phobius"/>
    </source>
</evidence>
<feature type="transmembrane region" description="Helical" evidence="1">
    <location>
        <begin position="324"/>
        <end position="344"/>
    </location>
</feature>
<gene>
    <name evidence="3" type="ORF">LNTAR_06649</name>
</gene>
<organism evidence="3 4">
    <name type="scientific">Lentisphaera araneosa HTCC2155</name>
    <dbReference type="NCBI Taxonomy" id="313628"/>
    <lineage>
        <taxon>Bacteria</taxon>
        <taxon>Pseudomonadati</taxon>
        <taxon>Lentisphaerota</taxon>
        <taxon>Lentisphaeria</taxon>
        <taxon>Lentisphaerales</taxon>
        <taxon>Lentisphaeraceae</taxon>
        <taxon>Lentisphaera</taxon>
    </lineage>
</organism>
<dbReference type="PANTHER" id="PTHR40407:SF1">
    <property type="entry name" value="HEPARAN-ALPHA-GLUCOSAMINIDE N-ACETYLTRANSFERASE CATALYTIC DOMAIN-CONTAINING PROTEIN"/>
    <property type="match status" value="1"/>
</dbReference>
<dbReference type="eggNOG" id="COG3503">
    <property type="taxonomic scope" value="Bacteria"/>
</dbReference>
<feature type="transmembrane region" description="Helical" evidence="1">
    <location>
        <begin position="84"/>
        <end position="101"/>
    </location>
</feature>
<feature type="transmembrane region" description="Helical" evidence="1">
    <location>
        <begin position="43"/>
        <end position="64"/>
    </location>
</feature>
<feature type="transmembrane region" description="Helical" evidence="1">
    <location>
        <begin position="210"/>
        <end position="230"/>
    </location>
</feature>
<keyword evidence="1" id="KW-1133">Transmembrane helix</keyword>
<reference evidence="3 4" key="1">
    <citation type="journal article" date="2010" name="J. Bacteriol.">
        <title>Genome sequence of Lentisphaera araneosa HTCC2155T, the type species of the order Lentisphaerales in the phylum Lentisphaerae.</title>
        <authorList>
            <person name="Thrash J.C."/>
            <person name="Cho J.C."/>
            <person name="Vergin K.L."/>
            <person name="Morris R.M."/>
            <person name="Giovannoni S.J."/>
        </authorList>
    </citation>
    <scope>NUCLEOTIDE SEQUENCE [LARGE SCALE GENOMIC DNA]</scope>
    <source>
        <strain evidence="3 4">HTCC2155</strain>
    </source>
</reference>
<feature type="transmembrane region" description="Helical" evidence="1">
    <location>
        <begin position="180"/>
        <end position="198"/>
    </location>
</feature>
<feature type="domain" description="Heparan-alpha-glucosaminide N-acetyltransferase catalytic" evidence="2">
    <location>
        <begin position="1"/>
        <end position="221"/>
    </location>
</feature>
<keyword evidence="4" id="KW-1185">Reference proteome</keyword>
<accession>A6DNF6</accession>
<sequence length="361" mass="41116">MRGFVMILMLVDHVSMVYNKDHLATDSAISYIPGSALPAWEFFTRWTAHLCTPVFVFLAGTAMALSIERKVAKGIDSSQINKDILIRGAFIAILDPTLISLFAGKFLFQVLYAIGLAMMCMAFFRHLSSKLLIILALSWFTFGELLNGIYFPPGESTQSIFNAFFFSSYTSTNLVIKYPLLPWLAMMILGWVFGRYLLDYKEGRNSVGPVKLLLSLGFVSLMAFAALRYYNGYGNMFLLREDHSWQHWLHVSKYPPSATYTLLELGLMMVLMALMICVERLIGTRQNGILLVLGQTAMFFYLVHRLVLVGVANLFDLYQVSDLYTTYIISAVFLAILYPLCIWYRSYKAKNVKKSVYLKYL</sequence>
<dbReference type="Proteomes" id="UP000004947">
    <property type="component" value="Unassembled WGS sequence"/>
</dbReference>
<dbReference type="Pfam" id="PF07786">
    <property type="entry name" value="HGSNAT_cat"/>
    <property type="match status" value="1"/>
</dbReference>
<feature type="transmembrane region" description="Helical" evidence="1">
    <location>
        <begin position="107"/>
        <end position="124"/>
    </location>
</feature>
<comment type="caution">
    <text evidence="3">The sequence shown here is derived from an EMBL/GenBank/DDBJ whole genome shotgun (WGS) entry which is preliminary data.</text>
</comment>
<feature type="transmembrane region" description="Helical" evidence="1">
    <location>
        <begin position="131"/>
        <end position="151"/>
    </location>
</feature>
<proteinExistence type="predicted"/>
<protein>
    <recommendedName>
        <fullName evidence="2">Heparan-alpha-glucosaminide N-acetyltransferase catalytic domain-containing protein</fullName>
    </recommendedName>
</protein>
<name>A6DNF6_9BACT</name>
<dbReference type="PANTHER" id="PTHR40407">
    <property type="entry name" value="MEMBRANE PROTEIN-LIKE PROTEIN"/>
    <property type="match status" value="1"/>
</dbReference>
<feature type="transmembrane region" description="Helical" evidence="1">
    <location>
        <begin position="258"/>
        <end position="278"/>
    </location>
</feature>
<evidence type="ECO:0000313" key="4">
    <source>
        <dbReference type="Proteomes" id="UP000004947"/>
    </source>
</evidence>
<dbReference type="EMBL" id="ABCK01000013">
    <property type="protein sequence ID" value="EDM26904.1"/>
    <property type="molecule type" value="Genomic_DNA"/>
</dbReference>
<dbReference type="InterPro" id="IPR012429">
    <property type="entry name" value="HGSNAT_cat"/>
</dbReference>